<evidence type="ECO:0000256" key="6">
    <source>
        <dbReference type="RuleBase" id="RU000320"/>
    </source>
</evidence>
<sequence length="510" mass="56302">MEVKDIFSYDWSYLLPEFIILGFATFLSLLDLFAGKRLGKQVIGWLAFLGTVIAAIFVIINMNALDKPYSYMIDMIRIDDYGNAFKLIFLAGTAFAILISLSYLKSGEVQHRGEYYYLLLTGLLGAMVMASSADLITLFVGLELLSLSSYVLVGLRKKSRLSNESAFKYVVSGSIATAVLLFGMSYVYGLTGTTHIYEISFRLAEAGMAGYQFLVYTAFAFLAVGLAFKISAAPNHMWAPDVYQGAPTPVTAFLAVVSKAAGFALIFRVMMISFFNVSDGTGSGRFFFEEGSLYLGLMAAASMIIGNTMALRQTNVKRMMAYSGIAQAGYLLVPFVPPTSLFFSEVIFYLFGYLLVSFGAFAVIMVVSREQETEDLKGFAGLYHRSPVMAIAMSIFLLSLAGIPITVGFFGKFYLFMGTLVVENYWLAAIMIITSVISYYYYFGIIRQMYMRPGTTEAPMVVPKGIWTFILIMAIATVLFGAFPGLVTDYIQIHFNPSFDFGNMLSPSSQ</sequence>
<gene>
    <name evidence="5" type="primary">nuoN</name>
    <name evidence="8" type="ORF">BP422_22850</name>
</gene>
<dbReference type="AlphaFoldDB" id="A0A220MMZ9"/>
<keyword evidence="5" id="KW-0813">Transport</keyword>
<keyword evidence="2 5" id="KW-0812">Transmembrane</keyword>
<feature type="transmembrane region" description="Helical" evidence="5">
    <location>
        <begin position="42"/>
        <end position="64"/>
    </location>
</feature>
<organism evidence="8 9">
    <name type="scientific">Brevibacillus formosus</name>
    <dbReference type="NCBI Taxonomy" id="54913"/>
    <lineage>
        <taxon>Bacteria</taxon>
        <taxon>Bacillati</taxon>
        <taxon>Bacillota</taxon>
        <taxon>Bacilli</taxon>
        <taxon>Bacillales</taxon>
        <taxon>Paenibacillaceae</taxon>
        <taxon>Brevibacillus</taxon>
    </lineage>
</organism>
<evidence type="ECO:0000259" key="7">
    <source>
        <dbReference type="Pfam" id="PF00361"/>
    </source>
</evidence>
<feature type="transmembrane region" description="Helical" evidence="5">
    <location>
        <begin position="138"/>
        <end position="155"/>
    </location>
</feature>
<evidence type="ECO:0000313" key="9">
    <source>
        <dbReference type="Proteomes" id="UP000197781"/>
    </source>
</evidence>
<evidence type="ECO:0000256" key="5">
    <source>
        <dbReference type="HAMAP-Rule" id="MF_00445"/>
    </source>
</evidence>
<comment type="similarity">
    <text evidence="5">Belongs to the complex I subunit 2 family.</text>
</comment>
<evidence type="ECO:0000313" key="8">
    <source>
        <dbReference type="EMBL" id="ASJ56135.1"/>
    </source>
</evidence>
<keyword evidence="3 5" id="KW-1133">Transmembrane helix</keyword>
<dbReference type="HAMAP" id="MF_00445">
    <property type="entry name" value="NDH1_NuoN_1"/>
    <property type="match status" value="1"/>
</dbReference>
<comment type="function">
    <text evidence="5">NDH-1 shuttles electrons from NADH, via FMN and iron-sulfur (Fe-S) centers, to quinones in the respiratory chain. The immediate electron acceptor for the enzyme in this species is believed to be a menaquinone. Couples the redox reaction to proton translocation (for every two electrons transferred, four hydrogen ions are translocated across the cytoplasmic membrane), and thus conserves the redox energy in a proton gradient.</text>
</comment>
<dbReference type="Proteomes" id="UP000197781">
    <property type="component" value="Chromosome"/>
</dbReference>
<keyword evidence="5" id="KW-1003">Cell membrane</keyword>
<keyword evidence="5" id="KW-1278">Translocase</keyword>
<dbReference type="GO" id="GO:0008137">
    <property type="term" value="F:NADH dehydrogenase (ubiquinone) activity"/>
    <property type="evidence" value="ECO:0007669"/>
    <property type="project" value="InterPro"/>
</dbReference>
<keyword evidence="5" id="KW-0520">NAD</keyword>
<feature type="transmembrane region" description="Helical" evidence="5">
    <location>
        <begin position="346"/>
        <end position="367"/>
    </location>
</feature>
<comment type="catalytic activity">
    <reaction evidence="5">
        <text>a quinone + NADH + 5 H(+)(in) = a quinol + NAD(+) + 4 H(+)(out)</text>
        <dbReference type="Rhea" id="RHEA:57888"/>
        <dbReference type="ChEBI" id="CHEBI:15378"/>
        <dbReference type="ChEBI" id="CHEBI:24646"/>
        <dbReference type="ChEBI" id="CHEBI:57540"/>
        <dbReference type="ChEBI" id="CHEBI:57945"/>
        <dbReference type="ChEBI" id="CHEBI:132124"/>
    </reaction>
</comment>
<proteinExistence type="inferred from homology"/>
<dbReference type="EC" id="7.1.1.-" evidence="5"/>
<feature type="transmembrane region" description="Helical" evidence="5">
    <location>
        <begin position="291"/>
        <end position="309"/>
    </location>
</feature>
<protein>
    <recommendedName>
        <fullName evidence="5">NADH-quinone oxidoreductase subunit N</fullName>
        <ecNumber evidence="5">7.1.1.-</ecNumber>
    </recommendedName>
    <alternativeName>
        <fullName evidence="5">NADH dehydrogenase I subunit N</fullName>
    </alternativeName>
    <alternativeName>
        <fullName evidence="5">NDH-1 subunit N</fullName>
    </alternativeName>
</protein>
<feature type="domain" description="NADH:quinone oxidoreductase/Mrp antiporter transmembrane" evidence="7">
    <location>
        <begin position="132"/>
        <end position="438"/>
    </location>
</feature>
<feature type="transmembrane region" description="Helical" evidence="5">
    <location>
        <begin position="466"/>
        <end position="487"/>
    </location>
</feature>
<feature type="transmembrane region" description="Helical" evidence="5">
    <location>
        <begin position="167"/>
        <end position="189"/>
    </location>
</feature>
<dbReference type="Pfam" id="PF00361">
    <property type="entry name" value="Proton_antipo_M"/>
    <property type="match status" value="1"/>
</dbReference>
<feature type="transmembrane region" description="Helical" evidence="5">
    <location>
        <begin position="388"/>
        <end position="413"/>
    </location>
</feature>
<evidence type="ECO:0000256" key="2">
    <source>
        <dbReference type="ARBA" id="ARBA00022692"/>
    </source>
</evidence>
<feature type="transmembrane region" description="Helical" evidence="5">
    <location>
        <begin position="12"/>
        <end position="30"/>
    </location>
</feature>
<comment type="subcellular location">
    <subcellularLocation>
        <location evidence="1 5">Cell membrane</location>
        <topology evidence="1 5">Multi-pass membrane protein</topology>
    </subcellularLocation>
    <subcellularLocation>
        <location evidence="6">Membrane</location>
        <topology evidence="6">Multi-pass membrane protein</topology>
    </subcellularLocation>
</comment>
<dbReference type="PANTHER" id="PTHR22773">
    <property type="entry name" value="NADH DEHYDROGENASE"/>
    <property type="match status" value="1"/>
</dbReference>
<feature type="transmembrane region" description="Helical" evidence="5">
    <location>
        <begin position="115"/>
        <end position="132"/>
    </location>
</feature>
<evidence type="ECO:0000256" key="4">
    <source>
        <dbReference type="ARBA" id="ARBA00023136"/>
    </source>
</evidence>
<feature type="transmembrane region" description="Helical" evidence="5">
    <location>
        <begin position="84"/>
        <end position="103"/>
    </location>
</feature>
<reference evidence="8 9" key="1">
    <citation type="submission" date="2016-11" db="EMBL/GenBank/DDBJ databases">
        <authorList>
            <person name="Jaros S."/>
            <person name="Januszkiewicz K."/>
            <person name="Wedrychowicz H."/>
        </authorList>
    </citation>
    <scope>NUCLEOTIDE SEQUENCE [LARGE SCALE GENOMIC DNA]</scope>
    <source>
        <strain evidence="8 9">NF2</strain>
    </source>
</reference>
<dbReference type="GO" id="GO:0042773">
    <property type="term" value="P:ATP synthesis coupled electron transport"/>
    <property type="evidence" value="ECO:0007669"/>
    <property type="project" value="InterPro"/>
</dbReference>
<feature type="transmembrane region" description="Helical" evidence="5">
    <location>
        <begin position="209"/>
        <end position="228"/>
    </location>
</feature>
<keyword evidence="4 5" id="KW-0472">Membrane</keyword>
<name>A0A220MMZ9_9BACL</name>
<accession>A0A220MMZ9</accession>
<dbReference type="GO" id="GO:0050136">
    <property type="term" value="F:NADH dehydrogenase (quinone) (non-electrogenic) activity"/>
    <property type="evidence" value="ECO:0007669"/>
    <property type="project" value="UniProtKB-UniRule"/>
</dbReference>
<dbReference type="NCBIfam" id="TIGR01770">
    <property type="entry name" value="NDH_I_N"/>
    <property type="match status" value="1"/>
</dbReference>
<keyword evidence="5" id="KW-0874">Quinone</keyword>
<feature type="transmembrane region" description="Helical" evidence="5">
    <location>
        <begin position="321"/>
        <end position="340"/>
    </location>
</feature>
<dbReference type="GO" id="GO:0005886">
    <property type="term" value="C:plasma membrane"/>
    <property type="evidence" value="ECO:0007669"/>
    <property type="project" value="UniProtKB-SubCell"/>
</dbReference>
<evidence type="ECO:0000256" key="1">
    <source>
        <dbReference type="ARBA" id="ARBA00004651"/>
    </source>
</evidence>
<feature type="transmembrane region" description="Helical" evidence="5">
    <location>
        <begin position="425"/>
        <end position="445"/>
    </location>
</feature>
<dbReference type="EMBL" id="CP018145">
    <property type="protein sequence ID" value="ASJ56135.1"/>
    <property type="molecule type" value="Genomic_DNA"/>
</dbReference>
<dbReference type="GO" id="GO:0048038">
    <property type="term" value="F:quinone binding"/>
    <property type="evidence" value="ECO:0007669"/>
    <property type="project" value="UniProtKB-KW"/>
</dbReference>
<comment type="subunit">
    <text evidence="5">NDH-1 is composed of 14 different subunits. Subunits NuoA, H, J, K, L, M, N constitute the membrane sector of the complex.</text>
</comment>
<feature type="transmembrane region" description="Helical" evidence="5">
    <location>
        <begin position="249"/>
        <end position="271"/>
    </location>
</feature>
<evidence type="ECO:0000256" key="3">
    <source>
        <dbReference type="ARBA" id="ARBA00022989"/>
    </source>
</evidence>
<dbReference type="InterPro" id="IPR010096">
    <property type="entry name" value="NADH-Q_OxRdtase_suN/2"/>
</dbReference>
<dbReference type="NCBIfam" id="NF004446">
    <property type="entry name" value="PRK05777.2-4"/>
    <property type="match status" value="1"/>
</dbReference>
<dbReference type="KEGG" id="bfm:BP422_22850"/>
<dbReference type="InterPro" id="IPR001750">
    <property type="entry name" value="ND/Mrp_TM"/>
</dbReference>
<dbReference type="RefSeq" id="WP_088909738.1">
    <property type="nucleotide sequence ID" value="NZ_CP018145.1"/>
</dbReference>